<dbReference type="InterPro" id="IPR012334">
    <property type="entry name" value="Pectin_lyas_fold"/>
</dbReference>
<evidence type="ECO:0000313" key="4">
    <source>
        <dbReference type="Proteomes" id="UP001162640"/>
    </source>
</evidence>
<evidence type="ECO:0000256" key="1">
    <source>
        <dbReference type="SAM" id="SignalP"/>
    </source>
</evidence>
<evidence type="ECO:0000313" key="3">
    <source>
        <dbReference type="EMBL" id="GMH81467.1"/>
    </source>
</evidence>
<reference evidence="4" key="1">
    <citation type="journal article" date="2023" name="Commun. Biol.">
        <title>Genome analysis of Parmales, the sister group of diatoms, reveals the evolutionary specialization of diatoms from phago-mixotrophs to photoautotrophs.</title>
        <authorList>
            <person name="Ban H."/>
            <person name="Sato S."/>
            <person name="Yoshikawa S."/>
            <person name="Yamada K."/>
            <person name="Nakamura Y."/>
            <person name="Ichinomiya M."/>
            <person name="Sato N."/>
            <person name="Blanc-Mathieu R."/>
            <person name="Endo H."/>
            <person name="Kuwata A."/>
            <person name="Ogata H."/>
        </authorList>
    </citation>
    <scope>NUCLEOTIDE SEQUENCE [LARGE SCALE GENOMIC DNA]</scope>
</reference>
<comment type="caution">
    <text evidence="3">The sequence shown here is derived from an EMBL/GenBank/DDBJ whole genome shotgun (WGS) entry which is preliminary data.</text>
</comment>
<proteinExistence type="predicted"/>
<gene>
    <name evidence="3" type="ORF">TL16_g08939</name>
</gene>
<feature type="chain" id="PRO_5040942055" description="Right handed beta helix domain-containing protein" evidence="1">
    <location>
        <begin position="23"/>
        <end position="585"/>
    </location>
</feature>
<sequence length="585" mass="62748">MRRSSSLFLLLASLTAAQKTCSVPGDAALPACIQTLRDSGGVIEITSDVTLTETLNLDGLSNVDFVGTQSTPVSISGGKQVELSVCSDAPDLLCGDLSTVNGLTRHLYVDGVRYSRPQASADIVALFTADSTTVSKSSYTLVDRDVTSDAIKSWRENVEFVYTGQGSPWSESRCAVESVEESEGVITVNMKTPCFDTLQNKPCGQSTSTPITIENTGLDDLHLSGAGSFWVDAEQGVVYVNIGEKNSSSDNLVAIVPDLETLISGVNLNGVSFKNLSFEYATYNQATAPEGFIEQQSGGLVFAPVPSSDFCDDTTWYPMPSNVRFTDSSTVTVSNCEFRALGAGALQFDGGGQGHVVSSCLFEDISGTAIQLGEYDTANITDTNSQILDNKIIDNVIRNVANEYHGTCGIQVGYSAFTDISYNEIYDLPYSGVSIGWGWGRSDPSYAANNVVNNNVIHDFKLLLGDGGGIYALSAQVNSTIDGNWLYNMGKGAGGGAYYPDQASAYWTISNNVFSNASFCSDDCEWLHVWQDSIHDIDIVNSYVDTTTYENNGIGVTMDNTVVVQEGEEWPQEAIDIMDAAGVRE</sequence>
<organism evidence="3 4">
    <name type="scientific">Triparma laevis f. inornata</name>
    <dbReference type="NCBI Taxonomy" id="1714386"/>
    <lineage>
        <taxon>Eukaryota</taxon>
        <taxon>Sar</taxon>
        <taxon>Stramenopiles</taxon>
        <taxon>Ochrophyta</taxon>
        <taxon>Bolidophyceae</taxon>
        <taxon>Parmales</taxon>
        <taxon>Triparmaceae</taxon>
        <taxon>Triparma</taxon>
    </lineage>
</organism>
<dbReference type="Gene3D" id="2.160.20.10">
    <property type="entry name" value="Single-stranded right-handed beta-helix, Pectin lyase-like"/>
    <property type="match status" value="1"/>
</dbReference>
<feature type="signal peptide" evidence="1">
    <location>
        <begin position="1"/>
        <end position="22"/>
    </location>
</feature>
<accession>A0A9W7EK15</accession>
<dbReference type="SMART" id="SM00710">
    <property type="entry name" value="PbH1"/>
    <property type="match status" value="6"/>
</dbReference>
<dbReference type="Pfam" id="PF13229">
    <property type="entry name" value="Beta_helix"/>
    <property type="match status" value="1"/>
</dbReference>
<evidence type="ECO:0000259" key="2">
    <source>
        <dbReference type="Pfam" id="PF13229"/>
    </source>
</evidence>
<name>A0A9W7EK15_9STRA</name>
<dbReference type="AlphaFoldDB" id="A0A9W7EK15"/>
<dbReference type="PANTHER" id="PTHR36453:SF1">
    <property type="entry name" value="RIGHT HANDED BETA HELIX DOMAIN-CONTAINING PROTEIN"/>
    <property type="match status" value="1"/>
</dbReference>
<dbReference type="InterPro" id="IPR006626">
    <property type="entry name" value="PbH1"/>
</dbReference>
<feature type="domain" description="Right handed beta helix" evidence="2">
    <location>
        <begin position="323"/>
        <end position="513"/>
    </location>
</feature>
<dbReference type="PANTHER" id="PTHR36453">
    <property type="entry name" value="SECRETED PROTEIN-RELATED"/>
    <property type="match status" value="1"/>
</dbReference>
<dbReference type="InterPro" id="IPR039448">
    <property type="entry name" value="Beta_helix"/>
</dbReference>
<dbReference type="Proteomes" id="UP001162640">
    <property type="component" value="Unassembled WGS sequence"/>
</dbReference>
<protein>
    <recommendedName>
        <fullName evidence="2">Right handed beta helix domain-containing protein</fullName>
    </recommendedName>
</protein>
<dbReference type="InterPro" id="IPR011050">
    <property type="entry name" value="Pectin_lyase_fold/virulence"/>
</dbReference>
<keyword evidence="1" id="KW-0732">Signal</keyword>
<dbReference type="EMBL" id="BLQM01000300">
    <property type="protein sequence ID" value="GMH81467.1"/>
    <property type="molecule type" value="Genomic_DNA"/>
</dbReference>
<dbReference type="SUPFAM" id="SSF51126">
    <property type="entry name" value="Pectin lyase-like"/>
    <property type="match status" value="1"/>
</dbReference>